<feature type="compositionally biased region" description="Basic and acidic residues" evidence="2">
    <location>
        <begin position="106"/>
        <end position="124"/>
    </location>
</feature>
<evidence type="ECO:0000313" key="3">
    <source>
        <dbReference type="EMBL" id="THG15501.1"/>
    </source>
</evidence>
<keyword evidence="1" id="KW-0175">Coiled coil</keyword>
<evidence type="ECO:0000256" key="2">
    <source>
        <dbReference type="SAM" id="MobiDB-lite"/>
    </source>
</evidence>
<dbReference type="PANTHER" id="PTHR35712">
    <property type="entry name" value="MYOSIN HEAVY CHAIN-LIKE PROTEIN"/>
    <property type="match status" value="1"/>
</dbReference>
<organism evidence="3 4">
    <name type="scientific">Camellia sinensis var. sinensis</name>
    <name type="common">China tea</name>
    <dbReference type="NCBI Taxonomy" id="542762"/>
    <lineage>
        <taxon>Eukaryota</taxon>
        <taxon>Viridiplantae</taxon>
        <taxon>Streptophyta</taxon>
        <taxon>Embryophyta</taxon>
        <taxon>Tracheophyta</taxon>
        <taxon>Spermatophyta</taxon>
        <taxon>Magnoliopsida</taxon>
        <taxon>eudicotyledons</taxon>
        <taxon>Gunneridae</taxon>
        <taxon>Pentapetalae</taxon>
        <taxon>asterids</taxon>
        <taxon>Ericales</taxon>
        <taxon>Theaceae</taxon>
        <taxon>Camellia</taxon>
    </lineage>
</organism>
<dbReference type="STRING" id="542762.A0A4S4EGD1"/>
<evidence type="ECO:0000256" key="1">
    <source>
        <dbReference type="SAM" id="Coils"/>
    </source>
</evidence>
<reference evidence="3 4" key="1">
    <citation type="journal article" date="2018" name="Proc. Natl. Acad. Sci. U.S.A.">
        <title>Draft genome sequence of Camellia sinensis var. sinensis provides insights into the evolution of the tea genome and tea quality.</title>
        <authorList>
            <person name="Wei C."/>
            <person name="Yang H."/>
            <person name="Wang S."/>
            <person name="Zhao J."/>
            <person name="Liu C."/>
            <person name="Gao L."/>
            <person name="Xia E."/>
            <person name="Lu Y."/>
            <person name="Tai Y."/>
            <person name="She G."/>
            <person name="Sun J."/>
            <person name="Cao H."/>
            <person name="Tong W."/>
            <person name="Gao Q."/>
            <person name="Li Y."/>
            <person name="Deng W."/>
            <person name="Jiang X."/>
            <person name="Wang W."/>
            <person name="Chen Q."/>
            <person name="Zhang S."/>
            <person name="Li H."/>
            <person name="Wu J."/>
            <person name="Wang P."/>
            <person name="Li P."/>
            <person name="Shi C."/>
            <person name="Zheng F."/>
            <person name="Jian J."/>
            <person name="Huang B."/>
            <person name="Shan D."/>
            <person name="Shi M."/>
            <person name="Fang C."/>
            <person name="Yue Y."/>
            <person name="Li F."/>
            <person name="Li D."/>
            <person name="Wei S."/>
            <person name="Han B."/>
            <person name="Jiang C."/>
            <person name="Yin Y."/>
            <person name="Xia T."/>
            <person name="Zhang Z."/>
            <person name="Bennetzen J.L."/>
            <person name="Zhao S."/>
            <person name="Wan X."/>
        </authorList>
    </citation>
    <scope>NUCLEOTIDE SEQUENCE [LARGE SCALE GENOMIC DNA]</scope>
    <source>
        <strain evidence="4">cv. Shuchazao</strain>
        <tissue evidence="3">Leaf</tissue>
    </source>
</reference>
<dbReference type="EMBL" id="SDRB02004683">
    <property type="protein sequence ID" value="THG15501.1"/>
    <property type="molecule type" value="Genomic_DNA"/>
</dbReference>
<dbReference type="Proteomes" id="UP000306102">
    <property type="component" value="Unassembled WGS sequence"/>
</dbReference>
<evidence type="ECO:0000313" key="4">
    <source>
        <dbReference type="Proteomes" id="UP000306102"/>
    </source>
</evidence>
<protein>
    <submittedName>
        <fullName evidence="3">Uncharacterized protein</fullName>
    </submittedName>
</protein>
<proteinExistence type="predicted"/>
<feature type="coiled-coil region" evidence="1">
    <location>
        <begin position="188"/>
        <end position="215"/>
    </location>
</feature>
<dbReference type="AlphaFoldDB" id="A0A4S4EGD1"/>
<sequence length="233" mass="26603">MGRLKSKNHYEAIRTAQILHNQARLASMGSRKTISELRSMKKSHVRKYQKVDYGSTPQRRSARLNRLIDDSIATSDHIRFRRSNRLRGTHGEPISPHQGKLGLFGKSEEMPSSERREEKRPEVLDRPCASETRISVYPSVSRSLFTSFLEKALSGWRDELRKDIEQLCMQQAGPGYLAVATRMHFQRTAGLEQEIESLKKKLTACTREKLNLQEELSQVLPVTLMGRAGDGLK</sequence>
<dbReference type="PANTHER" id="PTHR35712:SF1">
    <property type="entry name" value="MYOSIN HEAVY CHAIN-LIKE PROTEIN"/>
    <property type="match status" value="1"/>
</dbReference>
<comment type="caution">
    <text evidence="3">The sequence shown here is derived from an EMBL/GenBank/DDBJ whole genome shotgun (WGS) entry which is preliminary data.</text>
</comment>
<keyword evidence="4" id="KW-1185">Reference proteome</keyword>
<accession>A0A4S4EGD1</accession>
<name>A0A4S4EGD1_CAMSN</name>
<feature type="region of interest" description="Disordered" evidence="2">
    <location>
        <begin position="81"/>
        <end position="124"/>
    </location>
</feature>
<gene>
    <name evidence="3" type="ORF">TEA_029642</name>
</gene>